<dbReference type="AlphaFoldDB" id="A0A819EXF9"/>
<dbReference type="EMBL" id="CAJNOT010003134">
    <property type="protein sequence ID" value="CAF1366231.1"/>
    <property type="molecule type" value="Genomic_DNA"/>
</dbReference>
<evidence type="ECO:0000313" key="1">
    <source>
        <dbReference type="EMBL" id="CAF1366231.1"/>
    </source>
</evidence>
<organism evidence="2 3">
    <name type="scientific">Rotaria sordida</name>
    <dbReference type="NCBI Taxonomy" id="392033"/>
    <lineage>
        <taxon>Eukaryota</taxon>
        <taxon>Metazoa</taxon>
        <taxon>Spiralia</taxon>
        <taxon>Gnathifera</taxon>
        <taxon>Rotifera</taxon>
        <taxon>Eurotatoria</taxon>
        <taxon>Bdelloidea</taxon>
        <taxon>Philodinida</taxon>
        <taxon>Philodinidae</taxon>
        <taxon>Rotaria</taxon>
    </lineage>
</organism>
<reference evidence="2" key="1">
    <citation type="submission" date="2021-02" db="EMBL/GenBank/DDBJ databases">
        <authorList>
            <person name="Nowell W R."/>
        </authorList>
    </citation>
    <scope>NUCLEOTIDE SEQUENCE</scope>
</reference>
<dbReference type="Proteomes" id="UP000663836">
    <property type="component" value="Unassembled WGS sequence"/>
</dbReference>
<sequence>MTYYLNRTDDELIVPLIHHMLNLEKLRLYLMVVHKETFIDGNNLKCNIMNYLSHLKKFGFNIYSFTPIDNPNDLPLNEDIRKILKNIGNNHSFCCINYYPESRMDHCNIYSYSCSNEMRFYYNITTNFPAGIYKFVRIVSLFDEYPF</sequence>
<comment type="caution">
    <text evidence="2">The sequence shown here is derived from an EMBL/GenBank/DDBJ whole genome shotgun (WGS) entry which is preliminary data.</text>
</comment>
<evidence type="ECO:0000313" key="2">
    <source>
        <dbReference type="EMBL" id="CAF3855810.1"/>
    </source>
</evidence>
<proteinExistence type="predicted"/>
<name>A0A819EXF9_9BILA</name>
<protein>
    <submittedName>
        <fullName evidence="2">Uncharacterized protein</fullName>
    </submittedName>
</protein>
<evidence type="ECO:0000313" key="3">
    <source>
        <dbReference type="Proteomes" id="UP000663836"/>
    </source>
</evidence>
<dbReference type="EMBL" id="CAJOBD010002102">
    <property type="protein sequence ID" value="CAF3855810.1"/>
    <property type="molecule type" value="Genomic_DNA"/>
</dbReference>
<dbReference type="Proteomes" id="UP000663864">
    <property type="component" value="Unassembled WGS sequence"/>
</dbReference>
<accession>A0A819EXF9</accession>
<gene>
    <name evidence="2" type="ORF">JBS370_LOCUS18503</name>
    <name evidence="1" type="ORF">ZHD862_LOCUS31346</name>
</gene>